<dbReference type="AlphaFoldDB" id="A0A6L9VYQ2"/>
<dbReference type="InterPro" id="IPR050120">
    <property type="entry name" value="Adenine_PRTase"/>
</dbReference>
<dbReference type="RefSeq" id="WP_163201840.1">
    <property type="nucleotide sequence ID" value="NZ_JAAGWG010000002.1"/>
</dbReference>
<sequence>MTSAGRRAVLETFRWVGSDADIWRVFADGATFAEVVAGLAAPWTDAGVTHVVGIEARGFVVGAPAAVALGAGFVAVRKNASGTLPGPTLTATAAEDYRGVGHTLRMQEVLGPDARVLLVDDWAERGSQAEATAALVRRAGARFLGLSLVVDELSDDVRTRLGRVTALVTRSELGGP</sequence>
<evidence type="ECO:0000256" key="8">
    <source>
        <dbReference type="ARBA" id="ARBA00025704"/>
    </source>
</evidence>
<proteinExistence type="inferred from homology"/>
<comment type="similarity">
    <text evidence="2">Belongs to the purine/pyrimidine phosphoribosyltransferase family.</text>
</comment>
<evidence type="ECO:0000256" key="1">
    <source>
        <dbReference type="ARBA" id="ARBA00004496"/>
    </source>
</evidence>
<evidence type="ECO:0000313" key="10">
    <source>
        <dbReference type="Proteomes" id="UP000479241"/>
    </source>
</evidence>
<evidence type="ECO:0000256" key="4">
    <source>
        <dbReference type="ARBA" id="ARBA00022490"/>
    </source>
</evidence>
<evidence type="ECO:0000256" key="3">
    <source>
        <dbReference type="ARBA" id="ARBA00011738"/>
    </source>
</evidence>
<organism evidence="9 10">
    <name type="scientific">Blastococcus saxobsidens</name>
    <dbReference type="NCBI Taxonomy" id="138336"/>
    <lineage>
        <taxon>Bacteria</taxon>
        <taxon>Bacillati</taxon>
        <taxon>Actinomycetota</taxon>
        <taxon>Actinomycetes</taxon>
        <taxon>Geodermatophilales</taxon>
        <taxon>Geodermatophilaceae</taxon>
        <taxon>Blastococcus</taxon>
    </lineage>
</organism>
<comment type="pathway">
    <text evidence="8">Purine metabolism.</text>
</comment>
<protein>
    <submittedName>
        <fullName evidence="9">Phosphoribosyltransferase</fullName>
    </submittedName>
</protein>
<accession>A0A6L9VYQ2</accession>
<keyword evidence="7" id="KW-0660">Purine salvage</keyword>
<reference evidence="9 10" key="1">
    <citation type="submission" date="2019-12" db="EMBL/GenBank/DDBJ databases">
        <title>the WGS of Blastococcus saxobsidens 67B17.</title>
        <authorList>
            <person name="Jiang Z."/>
        </authorList>
    </citation>
    <scope>NUCLEOTIDE SEQUENCE [LARGE SCALE GENOMIC DNA]</scope>
    <source>
        <strain evidence="9 10">67B17</strain>
    </source>
</reference>
<dbReference type="PANTHER" id="PTHR11776:SF7">
    <property type="entry name" value="PHOSPHORIBOSYLTRANSFERASE DOMAIN-CONTAINING PROTEIN"/>
    <property type="match status" value="1"/>
</dbReference>
<dbReference type="CDD" id="cd06223">
    <property type="entry name" value="PRTases_typeI"/>
    <property type="match status" value="1"/>
</dbReference>
<keyword evidence="6 9" id="KW-0808">Transferase</keyword>
<keyword evidence="4" id="KW-0963">Cytoplasm</keyword>
<dbReference type="InterPro" id="IPR029057">
    <property type="entry name" value="PRTase-like"/>
</dbReference>
<dbReference type="GO" id="GO:0003999">
    <property type="term" value="F:adenine phosphoribosyltransferase activity"/>
    <property type="evidence" value="ECO:0007669"/>
    <property type="project" value="TreeGrafter"/>
</dbReference>
<evidence type="ECO:0000256" key="6">
    <source>
        <dbReference type="ARBA" id="ARBA00022679"/>
    </source>
</evidence>
<name>A0A6L9VYQ2_9ACTN</name>
<evidence type="ECO:0000256" key="5">
    <source>
        <dbReference type="ARBA" id="ARBA00022676"/>
    </source>
</evidence>
<gene>
    <name evidence="9" type="ORF">GCU60_01350</name>
</gene>
<comment type="caution">
    <text evidence="9">The sequence shown here is derived from an EMBL/GenBank/DDBJ whole genome shotgun (WGS) entry which is preliminary data.</text>
</comment>
<evidence type="ECO:0000256" key="7">
    <source>
        <dbReference type="ARBA" id="ARBA00022726"/>
    </source>
</evidence>
<comment type="subunit">
    <text evidence="3">Homodimer.</text>
</comment>
<dbReference type="GO" id="GO:0006166">
    <property type="term" value="P:purine ribonucleoside salvage"/>
    <property type="evidence" value="ECO:0007669"/>
    <property type="project" value="UniProtKB-KW"/>
</dbReference>
<dbReference type="Gene3D" id="3.40.50.2020">
    <property type="match status" value="1"/>
</dbReference>
<dbReference type="InterPro" id="IPR000836">
    <property type="entry name" value="PRTase_dom"/>
</dbReference>
<comment type="subcellular location">
    <subcellularLocation>
        <location evidence="1">Cytoplasm</location>
    </subcellularLocation>
</comment>
<evidence type="ECO:0000256" key="2">
    <source>
        <dbReference type="ARBA" id="ARBA00008391"/>
    </source>
</evidence>
<dbReference type="PANTHER" id="PTHR11776">
    <property type="entry name" value="ADENINE PHOSPHORIBOSYLTRANSFERASE"/>
    <property type="match status" value="1"/>
</dbReference>
<dbReference type="Proteomes" id="UP000479241">
    <property type="component" value="Unassembled WGS sequence"/>
</dbReference>
<evidence type="ECO:0000313" key="9">
    <source>
        <dbReference type="EMBL" id="NEK84411.1"/>
    </source>
</evidence>
<keyword evidence="5 9" id="KW-0328">Glycosyltransferase</keyword>
<dbReference type="EMBL" id="JAAGWG010000002">
    <property type="protein sequence ID" value="NEK84411.1"/>
    <property type="molecule type" value="Genomic_DNA"/>
</dbReference>
<dbReference type="GO" id="GO:0005737">
    <property type="term" value="C:cytoplasm"/>
    <property type="evidence" value="ECO:0007669"/>
    <property type="project" value="UniProtKB-SubCell"/>
</dbReference>
<dbReference type="SUPFAM" id="SSF53271">
    <property type="entry name" value="PRTase-like"/>
    <property type="match status" value="1"/>
</dbReference>